<organism evidence="4 5">
    <name type="scientific">Serratia marcescens</name>
    <dbReference type="NCBI Taxonomy" id="615"/>
    <lineage>
        <taxon>Bacteria</taxon>
        <taxon>Pseudomonadati</taxon>
        <taxon>Pseudomonadota</taxon>
        <taxon>Gammaproteobacteria</taxon>
        <taxon>Enterobacterales</taxon>
        <taxon>Yersiniaceae</taxon>
        <taxon>Serratia</taxon>
    </lineage>
</organism>
<dbReference type="Proteomes" id="UP000050489">
    <property type="component" value="Unassembled WGS sequence"/>
</dbReference>
<dbReference type="Gene3D" id="1.10.357.10">
    <property type="entry name" value="Tetracycline Repressor, domain 2"/>
    <property type="match status" value="1"/>
</dbReference>
<dbReference type="SUPFAM" id="SSF46689">
    <property type="entry name" value="Homeodomain-like"/>
    <property type="match status" value="1"/>
</dbReference>
<evidence type="ECO:0000313" key="4">
    <source>
        <dbReference type="EMBL" id="OCO85233.1"/>
    </source>
</evidence>
<dbReference type="InterPro" id="IPR011075">
    <property type="entry name" value="TetR_C"/>
</dbReference>
<dbReference type="PROSITE" id="PS50977">
    <property type="entry name" value="HTH_TETR_2"/>
    <property type="match status" value="1"/>
</dbReference>
<dbReference type="RefSeq" id="WP_047727651.1">
    <property type="nucleotide sequence ID" value="NZ_CADDTT010000003.1"/>
</dbReference>
<evidence type="ECO:0000256" key="3">
    <source>
        <dbReference type="ARBA" id="ARBA00023163"/>
    </source>
</evidence>
<evidence type="ECO:0000256" key="1">
    <source>
        <dbReference type="ARBA" id="ARBA00023015"/>
    </source>
</evidence>
<dbReference type="InterPro" id="IPR009057">
    <property type="entry name" value="Homeodomain-like_sf"/>
</dbReference>
<evidence type="ECO:0000313" key="5">
    <source>
        <dbReference type="Proteomes" id="UP000050489"/>
    </source>
</evidence>
<comment type="caution">
    <text evidence="4">The sequence shown here is derived from an EMBL/GenBank/DDBJ whole genome shotgun (WGS) entry which is preliminary data.</text>
</comment>
<reference evidence="5" key="1">
    <citation type="submission" date="2016-04" db="EMBL/GenBank/DDBJ databases">
        <authorList>
            <person name="Osei Sekyere J."/>
            <person name="Sivertsen A."/>
            <person name="Pedersen A.T."/>
            <person name="Sundsfjord A."/>
        </authorList>
    </citation>
    <scope>NUCLEOTIDE SEQUENCE [LARGE SCALE GENOMIC DNA]</scope>
    <source>
        <strain evidence="5">945174350</strain>
    </source>
</reference>
<dbReference type="AlphaFoldDB" id="A0A0G3SJM9"/>
<evidence type="ECO:0000256" key="2">
    <source>
        <dbReference type="ARBA" id="ARBA00023125"/>
    </source>
</evidence>
<accession>A0A0G3SJM9</accession>
<dbReference type="InterPro" id="IPR001647">
    <property type="entry name" value="HTH_TetR"/>
</dbReference>
<gene>
    <name evidence="4" type="ORF">AN695_0201725</name>
</gene>
<dbReference type="Pfam" id="PF16925">
    <property type="entry name" value="TetR_C_13"/>
    <property type="match status" value="1"/>
</dbReference>
<dbReference type="SUPFAM" id="SSF48498">
    <property type="entry name" value="Tetracyclin repressor-like, C-terminal domain"/>
    <property type="match status" value="1"/>
</dbReference>
<dbReference type="Pfam" id="PF00440">
    <property type="entry name" value="TetR_N"/>
    <property type="match status" value="1"/>
</dbReference>
<keyword evidence="1" id="KW-0805">Transcription regulation</keyword>
<protein>
    <submittedName>
        <fullName evidence="4">Transcriptional repressor NemR</fullName>
    </submittedName>
</protein>
<name>A0A0G3SJM9_SERMA</name>
<sequence>MLGTMMTKSTHCNVDTREHLLATGETLSLRLGFTGMGLSELLATAGVPKGSFYHYFRSKEAFGEAMLQRYFAHYDAEMQALFADEHGDARHQLLGYYAQAISYHCRSECHNACLAVKLSAEVSDLSEPMRHALETGTARVIGHLQEAIERGIAEGSLSVAMSPAATAETLYSLWLGASLRAKIRHSLAPLTSALESIELLLRPPQP</sequence>
<proteinExistence type="predicted"/>
<dbReference type="PANTHER" id="PTHR47506">
    <property type="entry name" value="TRANSCRIPTIONAL REGULATORY PROTEIN"/>
    <property type="match status" value="1"/>
</dbReference>
<dbReference type="EMBL" id="LJEX02000092">
    <property type="protein sequence ID" value="OCO85233.1"/>
    <property type="molecule type" value="Genomic_DNA"/>
</dbReference>
<dbReference type="PANTHER" id="PTHR47506:SF6">
    <property type="entry name" value="HTH-TYPE TRANSCRIPTIONAL REPRESSOR NEMR"/>
    <property type="match status" value="1"/>
</dbReference>
<dbReference type="GO" id="GO:0003677">
    <property type="term" value="F:DNA binding"/>
    <property type="evidence" value="ECO:0007669"/>
    <property type="project" value="UniProtKB-UniRule"/>
</dbReference>
<dbReference type="InterPro" id="IPR036271">
    <property type="entry name" value="Tet_transcr_reg_TetR-rel_C_sf"/>
</dbReference>
<keyword evidence="2" id="KW-0238">DNA-binding</keyword>
<keyword evidence="3" id="KW-0804">Transcription</keyword>